<dbReference type="AlphaFoldDB" id="A0AAV4GL69"/>
<dbReference type="Proteomes" id="UP000762676">
    <property type="component" value="Unassembled WGS sequence"/>
</dbReference>
<protein>
    <recommendedName>
        <fullName evidence="3">Secreted protein</fullName>
    </recommendedName>
</protein>
<sequence length="104" mass="11720">MVLSRCATVTVVYGTAVLTDSSVSPADLTTQCVTGTDTAADGHRASVVPEVHLLVNKRAKWACPHRYDVWFGFLFHLIYPHIARCFTVVQGERLCYCQRRFCQR</sequence>
<evidence type="ECO:0000313" key="1">
    <source>
        <dbReference type="EMBL" id="GFR85160.1"/>
    </source>
</evidence>
<name>A0AAV4GL69_9GAST</name>
<accession>A0AAV4GL69</accession>
<gene>
    <name evidence="1" type="ORF">ElyMa_006020500</name>
</gene>
<comment type="caution">
    <text evidence="1">The sequence shown here is derived from an EMBL/GenBank/DDBJ whole genome shotgun (WGS) entry which is preliminary data.</text>
</comment>
<evidence type="ECO:0000313" key="2">
    <source>
        <dbReference type="Proteomes" id="UP000762676"/>
    </source>
</evidence>
<proteinExistence type="predicted"/>
<dbReference type="EMBL" id="BMAT01012071">
    <property type="protein sequence ID" value="GFR85160.1"/>
    <property type="molecule type" value="Genomic_DNA"/>
</dbReference>
<reference evidence="1 2" key="1">
    <citation type="journal article" date="2021" name="Elife">
        <title>Chloroplast acquisition without the gene transfer in kleptoplastic sea slugs, Plakobranchus ocellatus.</title>
        <authorList>
            <person name="Maeda T."/>
            <person name="Takahashi S."/>
            <person name="Yoshida T."/>
            <person name="Shimamura S."/>
            <person name="Takaki Y."/>
            <person name="Nagai Y."/>
            <person name="Toyoda A."/>
            <person name="Suzuki Y."/>
            <person name="Arimoto A."/>
            <person name="Ishii H."/>
            <person name="Satoh N."/>
            <person name="Nishiyama T."/>
            <person name="Hasebe M."/>
            <person name="Maruyama T."/>
            <person name="Minagawa J."/>
            <person name="Obokata J."/>
            <person name="Shigenobu S."/>
        </authorList>
    </citation>
    <scope>NUCLEOTIDE SEQUENCE [LARGE SCALE GENOMIC DNA]</scope>
</reference>
<evidence type="ECO:0008006" key="3">
    <source>
        <dbReference type="Google" id="ProtNLM"/>
    </source>
</evidence>
<organism evidence="1 2">
    <name type="scientific">Elysia marginata</name>
    <dbReference type="NCBI Taxonomy" id="1093978"/>
    <lineage>
        <taxon>Eukaryota</taxon>
        <taxon>Metazoa</taxon>
        <taxon>Spiralia</taxon>
        <taxon>Lophotrochozoa</taxon>
        <taxon>Mollusca</taxon>
        <taxon>Gastropoda</taxon>
        <taxon>Heterobranchia</taxon>
        <taxon>Euthyneura</taxon>
        <taxon>Panpulmonata</taxon>
        <taxon>Sacoglossa</taxon>
        <taxon>Placobranchoidea</taxon>
        <taxon>Plakobranchidae</taxon>
        <taxon>Elysia</taxon>
    </lineage>
</organism>
<keyword evidence="2" id="KW-1185">Reference proteome</keyword>